<reference evidence="2" key="1">
    <citation type="journal article" date="2019" name="Int. J. Syst. Evol. Microbiol.">
        <title>The Global Catalogue of Microorganisms (GCM) 10K type strain sequencing project: providing services to taxonomists for standard genome sequencing and annotation.</title>
        <authorList>
            <consortium name="The Broad Institute Genomics Platform"/>
            <consortium name="The Broad Institute Genome Sequencing Center for Infectious Disease"/>
            <person name="Wu L."/>
            <person name="Ma J."/>
        </authorList>
    </citation>
    <scope>NUCLEOTIDE SEQUENCE [LARGE SCALE GENOMIC DNA]</scope>
    <source>
        <strain evidence="2">KCTC 52368</strain>
    </source>
</reference>
<gene>
    <name evidence="1" type="ORF">ACFSQJ_00755</name>
</gene>
<protein>
    <submittedName>
        <fullName evidence="1">DUF6563 family protein</fullName>
    </submittedName>
</protein>
<dbReference type="Pfam" id="PF20201">
    <property type="entry name" value="DUF6563"/>
    <property type="match status" value="1"/>
</dbReference>
<keyword evidence="2" id="KW-1185">Reference proteome</keyword>
<proteinExistence type="predicted"/>
<evidence type="ECO:0000313" key="2">
    <source>
        <dbReference type="Proteomes" id="UP001597526"/>
    </source>
</evidence>
<accession>A0ABW5MSI9</accession>
<organism evidence="1 2">
    <name type="scientific">Croceitalea marina</name>
    <dbReference type="NCBI Taxonomy" id="1775166"/>
    <lineage>
        <taxon>Bacteria</taxon>
        <taxon>Pseudomonadati</taxon>
        <taxon>Bacteroidota</taxon>
        <taxon>Flavobacteriia</taxon>
        <taxon>Flavobacteriales</taxon>
        <taxon>Flavobacteriaceae</taxon>
        <taxon>Croceitalea</taxon>
    </lineage>
</organism>
<evidence type="ECO:0000313" key="1">
    <source>
        <dbReference type="EMBL" id="MFD2585439.1"/>
    </source>
</evidence>
<name>A0ABW5MSI9_9FLAO</name>
<comment type="caution">
    <text evidence="1">The sequence shown here is derived from an EMBL/GenBank/DDBJ whole genome shotgun (WGS) entry which is preliminary data.</text>
</comment>
<dbReference type="Proteomes" id="UP001597526">
    <property type="component" value="Unassembled WGS sequence"/>
</dbReference>
<sequence length="231" mass="26462">MKSITHIKINVSGLNSILFVFLVLFSLFSAAGQLFPKGIYMNTNEIKQKKPSNNAFLKLEKRTLGEIKMSGGNDYRLTSLDKSISRKEIKKNILAYSSGDTLYINCFKYKAQQWYSPVLNNGRVLLFLGGISQDENLFNYQIQETETSMFWSKLGGAIGSGIQAAKLAQLRFPYLLDTTNNKIIYLNDFGLEELLSEHNLELLKLYREEKSQNRDSINELILKYVYKLNNL</sequence>
<dbReference type="EMBL" id="JBHULB010000002">
    <property type="protein sequence ID" value="MFD2585439.1"/>
    <property type="molecule type" value="Genomic_DNA"/>
</dbReference>
<dbReference type="InterPro" id="IPR046693">
    <property type="entry name" value="DUF6563"/>
</dbReference>